<dbReference type="EMBL" id="GGEC01023766">
    <property type="protein sequence ID" value="MBX04250.1"/>
    <property type="molecule type" value="Transcribed_RNA"/>
</dbReference>
<sequence>MSSVLPFLIFYCQKEVLIFCQFNMPLVIWDTFSAICDAKLSTISELWMMIINNHHLSAEVAPF</sequence>
<reference evidence="1" key="1">
    <citation type="submission" date="2018-02" db="EMBL/GenBank/DDBJ databases">
        <title>Rhizophora mucronata_Transcriptome.</title>
        <authorList>
            <person name="Meera S.P."/>
            <person name="Sreeshan A."/>
            <person name="Augustine A."/>
        </authorList>
    </citation>
    <scope>NUCLEOTIDE SEQUENCE</scope>
    <source>
        <tissue evidence="1">Leaf</tissue>
    </source>
</reference>
<dbReference type="AlphaFoldDB" id="A0A2P2KF02"/>
<protein>
    <submittedName>
        <fullName evidence="1">Uncharacterized protein</fullName>
    </submittedName>
</protein>
<accession>A0A2P2KF02</accession>
<name>A0A2P2KF02_RHIMU</name>
<proteinExistence type="predicted"/>
<organism evidence="1">
    <name type="scientific">Rhizophora mucronata</name>
    <name type="common">Asiatic mangrove</name>
    <dbReference type="NCBI Taxonomy" id="61149"/>
    <lineage>
        <taxon>Eukaryota</taxon>
        <taxon>Viridiplantae</taxon>
        <taxon>Streptophyta</taxon>
        <taxon>Embryophyta</taxon>
        <taxon>Tracheophyta</taxon>
        <taxon>Spermatophyta</taxon>
        <taxon>Magnoliopsida</taxon>
        <taxon>eudicotyledons</taxon>
        <taxon>Gunneridae</taxon>
        <taxon>Pentapetalae</taxon>
        <taxon>rosids</taxon>
        <taxon>fabids</taxon>
        <taxon>Malpighiales</taxon>
        <taxon>Rhizophoraceae</taxon>
        <taxon>Rhizophora</taxon>
    </lineage>
</organism>
<evidence type="ECO:0000313" key="1">
    <source>
        <dbReference type="EMBL" id="MBX04250.1"/>
    </source>
</evidence>